<evidence type="ECO:0000313" key="1">
    <source>
        <dbReference type="EMBL" id="OMO84563.1"/>
    </source>
</evidence>
<sequence length="76" mass="8784">MKEVNRAKLHNKKYLKELYVTSMDSKVEEDVIVQALDPPSNLQVKFGDMREETDVILMEAMLLFLDAMMSSSDDEE</sequence>
<proteinExistence type="predicted"/>
<reference evidence="1 2" key="1">
    <citation type="submission" date="2013-09" db="EMBL/GenBank/DDBJ databases">
        <title>Corchorus capsularis genome sequencing.</title>
        <authorList>
            <person name="Alam M."/>
            <person name="Haque M.S."/>
            <person name="Islam M.S."/>
            <person name="Emdad E.M."/>
            <person name="Islam M.M."/>
            <person name="Ahmed B."/>
            <person name="Halim A."/>
            <person name="Hossen Q.M.M."/>
            <person name="Hossain M.Z."/>
            <person name="Ahmed R."/>
            <person name="Khan M.M."/>
            <person name="Islam R."/>
            <person name="Rashid M.M."/>
            <person name="Khan S.A."/>
            <person name="Rahman M.S."/>
            <person name="Alam M."/>
        </authorList>
    </citation>
    <scope>NUCLEOTIDE SEQUENCE [LARGE SCALE GENOMIC DNA]</scope>
    <source>
        <strain evidence="2">cv. CVL-1</strain>
        <tissue evidence="1">Whole seedling</tissue>
    </source>
</reference>
<dbReference type="Gramene" id="OMO84563">
    <property type="protein sequence ID" value="OMO84563"/>
    <property type="gene ID" value="CCACVL1_10772"/>
</dbReference>
<evidence type="ECO:0000313" key="2">
    <source>
        <dbReference type="Proteomes" id="UP000188268"/>
    </source>
</evidence>
<organism evidence="1 2">
    <name type="scientific">Corchorus capsularis</name>
    <name type="common">Jute</name>
    <dbReference type="NCBI Taxonomy" id="210143"/>
    <lineage>
        <taxon>Eukaryota</taxon>
        <taxon>Viridiplantae</taxon>
        <taxon>Streptophyta</taxon>
        <taxon>Embryophyta</taxon>
        <taxon>Tracheophyta</taxon>
        <taxon>Spermatophyta</taxon>
        <taxon>Magnoliopsida</taxon>
        <taxon>eudicotyledons</taxon>
        <taxon>Gunneridae</taxon>
        <taxon>Pentapetalae</taxon>
        <taxon>rosids</taxon>
        <taxon>malvids</taxon>
        <taxon>Malvales</taxon>
        <taxon>Malvaceae</taxon>
        <taxon>Grewioideae</taxon>
        <taxon>Apeibeae</taxon>
        <taxon>Corchorus</taxon>
    </lineage>
</organism>
<dbReference type="EMBL" id="AWWV01009718">
    <property type="protein sequence ID" value="OMO84563.1"/>
    <property type="molecule type" value="Genomic_DNA"/>
</dbReference>
<comment type="caution">
    <text evidence="1">The sequence shown here is derived from an EMBL/GenBank/DDBJ whole genome shotgun (WGS) entry which is preliminary data.</text>
</comment>
<name>A0A1R3IPQ1_COCAP</name>
<dbReference type="AlphaFoldDB" id="A0A1R3IPQ1"/>
<dbReference type="Proteomes" id="UP000188268">
    <property type="component" value="Unassembled WGS sequence"/>
</dbReference>
<accession>A0A1R3IPQ1</accession>
<protein>
    <submittedName>
        <fullName evidence="1">Uncharacterized protein</fullName>
    </submittedName>
</protein>
<keyword evidence="2" id="KW-1185">Reference proteome</keyword>
<gene>
    <name evidence="1" type="ORF">CCACVL1_10772</name>
</gene>